<gene>
    <name evidence="1" type="ORF">BJF95_14610</name>
</gene>
<organism evidence="1 2">
    <name type="scientific">Rhizobium oryziradicis</name>
    <dbReference type="NCBI Taxonomy" id="1867956"/>
    <lineage>
        <taxon>Bacteria</taxon>
        <taxon>Pseudomonadati</taxon>
        <taxon>Pseudomonadota</taxon>
        <taxon>Alphaproteobacteria</taxon>
        <taxon>Hyphomicrobiales</taxon>
        <taxon>Rhizobiaceae</taxon>
        <taxon>Rhizobium/Agrobacterium group</taxon>
        <taxon>Rhizobium</taxon>
    </lineage>
</organism>
<dbReference type="STRING" id="1867956.BJF95_14610"/>
<evidence type="ECO:0000313" key="1">
    <source>
        <dbReference type="EMBL" id="OLP45951.1"/>
    </source>
</evidence>
<dbReference type="AlphaFoldDB" id="A0A1Q8ZV54"/>
<proteinExistence type="predicted"/>
<evidence type="ECO:0000313" key="2">
    <source>
        <dbReference type="Proteomes" id="UP000186894"/>
    </source>
</evidence>
<keyword evidence="2" id="KW-1185">Reference proteome</keyword>
<dbReference type="Proteomes" id="UP000186894">
    <property type="component" value="Unassembled WGS sequence"/>
</dbReference>
<accession>A0A1Q8ZV54</accession>
<name>A0A1Q8ZV54_9HYPH</name>
<comment type="caution">
    <text evidence="1">The sequence shown here is derived from an EMBL/GenBank/DDBJ whole genome shotgun (WGS) entry which is preliminary data.</text>
</comment>
<sequence>MDRMTKSIVLFSADGHRVRLKIAKDGERIIPDALLDESASYRNEAGLLLPEKQTTRAFCHDCMWFEAPSPSGGAASLGRLLINLII</sequence>
<dbReference type="EMBL" id="MKIM01000023">
    <property type="protein sequence ID" value="OLP45951.1"/>
    <property type="molecule type" value="Genomic_DNA"/>
</dbReference>
<reference evidence="1 2" key="1">
    <citation type="submission" date="2016-09" db="EMBL/GenBank/DDBJ databases">
        <title>Rhizobium oryziradicis sp. nov., isolated from the root of rice.</title>
        <authorList>
            <person name="Zhao J."/>
            <person name="Zhang X."/>
        </authorList>
    </citation>
    <scope>NUCLEOTIDE SEQUENCE [LARGE SCALE GENOMIC DNA]</scope>
    <source>
        <strain evidence="1 2">N19</strain>
    </source>
</reference>
<protein>
    <submittedName>
        <fullName evidence="1">Uncharacterized protein</fullName>
    </submittedName>
</protein>